<comment type="caution">
    <text evidence="5">The sequence shown here is derived from an EMBL/GenBank/DDBJ whole genome shotgun (WGS) entry which is preliminary data.</text>
</comment>
<dbReference type="PANTHER" id="PTHR11593">
    <property type="entry name" value="60S RIBOSOMAL PROTEIN L17"/>
    <property type="match status" value="1"/>
</dbReference>
<dbReference type="GO" id="GO:0002181">
    <property type="term" value="P:cytoplasmic translation"/>
    <property type="evidence" value="ECO:0007669"/>
    <property type="project" value="TreeGrafter"/>
</dbReference>
<sequence>MPKAYNTEIISADNTVKACITNAQVSFKKTRETCNTLRGRSLEDAMVYLANVLDHAECVPMLRYNGGCGNTKQAQKFMNGVHPATKGRWPAKSCNYVLKVLRNLKNNAMVKGIDPSQLVIQMVSINKAPKIYGRCFRAHGRVNSFNKSPCHIQCVAVKAEGDIDDQEIVEIVE</sequence>
<name>A0A1Y1S557_9MICR</name>
<dbReference type="CDD" id="cd00336">
    <property type="entry name" value="Ribosomal_L22"/>
    <property type="match status" value="1"/>
</dbReference>
<dbReference type="GO" id="GO:0022625">
    <property type="term" value="C:cytosolic large ribosomal subunit"/>
    <property type="evidence" value="ECO:0007669"/>
    <property type="project" value="TreeGrafter"/>
</dbReference>
<keyword evidence="3 4" id="KW-0687">Ribonucleoprotein</keyword>
<dbReference type="AlphaFoldDB" id="A0A1Y1S557"/>
<dbReference type="SUPFAM" id="SSF54843">
    <property type="entry name" value="Ribosomal protein L22"/>
    <property type="match status" value="1"/>
</dbReference>
<evidence type="ECO:0000256" key="1">
    <source>
        <dbReference type="ARBA" id="ARBA00009451"/>
    </source>
</evidence>
<dbReference type="NCBIfam" id="TIGR01038">
    <property type="entry name" value="uL22_arch_euk"/>
    <property type="match status" value="1"/>
</dbReference>
<dbReference type="InterPro" id="IPR001063">
    <property type="entry name" value="Ribosomal_uL22"/>
</dbReference>
<dbReference type="InterPro" id="IPR036394">
    <property type="entry name" value="Ribosomal_uL22_sf"/>
</dbReference>
<dbReference type="EMBL" id="LWDP01000123">
    <property type="protein sequence ID" value="ORD93271.1"/>
    <property type="molecule type" value="Genomic_DNA"/>
</dbReference>
<proteinExistence type="inferred from homology"/>
<evidence type="ECO:0000256" key="4">
    <source>
        <dbReference type="RuleBase" id="RU004005"/>
    </source>
</evidence>
<dbReference type="GO" id="GO:0003735">
    <property type="term" value="F:structural constituent of ribosome"/>
    <property type="evidence" value="ECO:0007669"/>
    <property type="project" value="InterPro"/>
</dbReference>
<dbReference type="Pfam" id="PF00237">
    <property type="entry name" value="Ribosomal_L22"/>
    <property type="match status" value="1"/>
</dbReference>
<evidence type="ECO:0000313" key="6">
    <source>
        <dbReference type="Proteomes" id="UP000192639"/>
    </source>
</evidence>
<dbReference type="Proteomes" id="UP000192639">
    <property type="component" value="Unassembled WGS sequence"/>
</dbReference>
<reference evidence="5 6" key="1">
    <citation type="journal article" date="2017" name="Environ. Microbiol.">
        <title>Decay of the glycolytic pathway and adaptation to intranuclear parasitism within Enterocytozoonidae microsporidia.</title>
        <authorList>
            <person name="Wiredu Boakye D."/>
            <person name="Jaroenlak P."/>
            <person name="Prachumwat A."/>
            <person name="Williams T.A."/>
            <person name="Bateman K.S."/>
            <person name="Itsathitphaisarn O."/>
            <person name="Sritunyalucksana K."/>
            <person name="Paszkiewicz K.H."/>
            <person name="Moore K.A."/>
            <person name="Stentiford G.D."/>
            <person name="Williams B.A."/>
        </authorList>
    </citation>
    <scope>NUCLEOTIDE SEQUENCE [LARGE SCALE GENOMIC DNA]</scope>
    <source>
        <strain evidence="5 6">GB1</strain>
    </source>
</reference>
<evidence type="ECO:0000256" key="3">
    <source>
        <dbReference type="ARBA" id="ARBA00023274"/>
    </source>
</evidence>
<evidence type="ECO:0000256" key="2">
    <source>
        <dbReference type="ARBA" id="ARBA00022980"/>
    </source>
</evidence>
<dbReference type="InterPro" id="IPR005721">
    <property type="entry name" value="Ribosomal_uL22_euk/arc"/>
</dbReference>
<dbReference type="VEuPathDB" id="MicrosporidiaDB:ECANGB1_375"/>
<protein>
    <submittedName>
        <fullName evidence="5">RL17</fullName>
    </submittedName>
</protein>
<gene>
    <name evidence="5" type="primary">RL17</name>
    <name evidence="5" type="ORF">ECANGB1_375</name>
</gene>
<evidence type="ECO:0000313" key="5">
    <source>
        <dbReference type="EMBL" id="ORD93271.1"/>
    </source>
</evidence>
<dbReference type="OrthoDB" id="10254664at2759"/>
<keyword evidence="2 4" id="KW-0689">Ribosomal protein</keyword>
<accession>A0A1Y1S557</accession>
<keyword evidence="6" id="KW-1185">Reference proteome</keyword>
<dbReference type="Gene3D" id="3.90.470.10">
    <property type="entry name" value="Ribosomal protein L22/L17"/>
    <property type="match status" value="1"/>
</dbReference>
<dbReference type="PANTHER" id="PTHR11593:SF10">
    <property type="entry name" value="60S RIBOSOMAL PROTEIN L17"/>
    <property type="match status" value="1"/>
</dbReference>
<comment type="similarity">
    <text evidence="1 4">Belongs to the universal ribosomal protein uL22 family.</text>
</comment>
<organism evidence="5 6">
    <name type="scientific">Enterospora canceri</name>
    <dbReference type="NCBI Taxonomy" id="1081671"/>
    <lineage>
        <taxon>Eukaryota</taxon>
        <taxon>Fungi</taxon>
        <taxon>Fungi incertae sedis</taxon>
        <taxon>Microsporidia</taxon>
        <taxon>Enterocytozoonidae</taxon>
        <taxon>Enterospora</taxon>
    </lineage>
</organism>